<dbReference type="Pfam" id="PF00144">
    <property type="entry name" value="Beta-lactamase"/>
    <property type="match status" value="1"/>
</dbReference>
<evidence type="ECO:0000256" key="1">
    <source>
        <dbReference type="SAM" id="MobiDB-lite"/>
    </source>
</evidence>
<gene>
    <name evidence="4" type="ORF">E1269_29155</name>
</gene>
<dbReference type="OrthoDB" id="3863176at2"/>
<evidence type="ECO:0000256" key="2">
    <source>
        <dbReference type="SAM" id="SignalP"/>
    </source>
</evidence>
<dbReference type="PROSITE" id="PS51318">
    <property type="entry name" value="TAT"/>
    <property type="match status" value="1"/>
</dbReference>
<proteinExistence type="predicted"/>
<feature type="chain" id="PRO_5038576255" evidence="2">
    <location>
        <begin position="22"/>
        <end position="423"/>
    </location>
</feature>
<reference evidence="4 5" key="1">
    <citation type="submission" date="2019-03" db="EMBL/GenBank/DDBJ databases">
        <title>Draft genome sequences of novel Actinobacteria.</title>
        <authorList>
            <person name="Sahin N."/>
            <person name="Ay H."/>
            <person name="Saygin H."/>
        </authorList>
    </citation>
    <scope>NUCLEOTIDE SEQUENCE [LARGE SCALE GENOMIC DNA]</scope>
    <source>
        <strain evidence="4 5">5K138</strain>
    </source>
</reference>
<accession>A0A4R5CIR8</accession>
<feature type="region of interest" description="Disordered" evidence="1">
    <location>
        <begin position="323"/>
        <end position="354"/>
    </location>
</feature>
<dbReference type="InterPro" id="IPR050491">
    <property type="entry name" value="AmpC-like"/>
</dbReference>
<comment type="caution">
    <text evidence="4">The sequence shown here is derived from an EMBL/GenBank/DDBJ whole genome shotgun (WGS) entry which is preliminary data.</text>
</comment>
<sequence length="423" mass="44278">MTMNRRSALGLLGAIPVAAGAAALTGSAAAAAAAASSSSGSSSNDSTSWSGRIPAGLQPGGELDELVAELAAADQFSGTLLVKRHGTTILSRSYGMANKEESVRNGKDTIFATASLTKLFTAVAVAHLAQRGALRYTDLIGAYVDGLAPQIAERVTLHDLLTHASGLGNYQSAPGYPEAARGWSSAEEVMEGTLDFIRQLPVPELPPGASMVYSNAGFHLLGLAVAKASDLSYHDYVRANVFEPAGMASTDFYTMPEWLEDRRIARPYAKNDDGAWEDNIDDSLFIGTPAGDAHSTCADLDRFARALWGDDLLSPEFRDLTVGAKRPLPQGGPPPEEQPEEPSPPSSSEAPAAPRLGYQAYGPIAGLADGQWSFGLGGGSIFGASASVEAYPETGWTWAIMSNYPEGTSEPITNLAKRLISAG</sequence>
<keyword evidence="2" id="KW-0732">Signal</keyword>
<dbReference type="PANTHER" id="PTHR46825:SF9">
    <property type="entry name" value="BETA-LACTAMASE-RELATED DOMAIN-CONTAINING PROTEIN"/>
    <property type="match status" value="1"/>
</dbReference>
<dbReference type="InterPro" id="IPR012338">
    <property type="entry name" value="Beta-lactam/transpept-like"/>
</dbReference>
<dbReference type="Proteomes" id="UP000294739">
    <property type="component" value="Unassembled WGS sequence"/>
</dbReference>
<dbReference type="Gene3D" id="3.40.710.10">
    <property type="entry name" value="DD-peptidase/beta-lactamase superfamily"/>
    <property type="match status" value="1"/>
</dbReference>
<feature type="domain" description="Beta-lactamase-related" evidence="3">
    <location>
        <begin position="63"/>
        <end position="416"/>
    </location>
</feature>
<keyword evidence="4" id="KW-0378">Hydrolase</keyword>
<keyword evidence="5" id="KW-1185">Reference proteome</keyword>
<dbReference type="AlphaFoldDB" id="A0A4R5CIR8"/>
<feature type="signal peptide" evidence="2">
    <location>
        <begin position="1"/>
        <end position="21"/>
    </location>
</feature>
<dbReference type="InterPro" id="IPR001466">
    <property type="entry name" value="Beta-lactam-related"/>
</dbReference>
<dbReference type="RefSeq" id="WP_131901274.1">
    <property type="nucleotide sequence ID" value="NZ_SMKZ01000070.1"/>
</dbReference>
<organism evidence="4 5">
    <name type="scientific">Jiangella asiatica</name>
    <dbReference type="NCBI Taxonomy" id="2530372"/>
    <lineage>
        <taxon>Bacteria</taxon>
        <taxon>Bacillati</taxon>
        <taxon>Actinomycetota</taxon>
        <taxon>Actinomycetes</taxon>
        <taxon>Jiangellales</taxon>
        <taxon>Jiangellaceae</taxon>
        <taxon>Jiangella</taxon>
    </lineage>
</organism>
<dbReference type="InterPro" id="IPR006311">
    <property type="entry name" value="TAT_signal"/>
</dbReference>
<protein>
    <submittedName>
        <fullName evidence="4">Class A beta-lactamase-related serine hydrolase</fullName>
    </submittedName>
</protein>
<dbReference type="SUPFAM" id="SSF56601">
    <property type="entry name" value="beta-lactamase/transpeptidase-like"/>
    <property type="match status" value="1"/>
</dbReference>
<name>A0A4R5CIR8_9ACTN</name>
<dbReference type="PANTHER" id="PTHR46825">
    <property type="entry name" value="D-ALANYL-D-ALANINE-CARBOXYPEPTIDASE/ENDOPEPTIDASE AMPH"/>
    <property type="match status" value="1"/>
</dbReference>
<evidence type="ECO:0000313" key="5">
    <source>
        <dbReference type="Proteomes" id="UP000294739"/>
    </source>
</evidence>
<evidence type="ECO:0000313" key="4">
    <source>
        <dbReference type="EMBL" id="TDD98213.1"/>
    </source>
</evidence>
<dbReference type="GO" id="GO:0016787">
    <property type="term" value="F:hydrolase activity"/>
    <property type="evidence" value="ECO:0007669"/>
    <property type="project" value="UniProtKB-KW"/>
</dbReference>
<evidence type="ECO:0000259" key="3">
    <source>
        <dbReference type="Pfam" id="PF00144"/>
    </source>
</evidence>
<feature type="compositionally biased region" description="Pro residues" evidence="1">
    <location>
        <begin position="330"/>
        <end position="345"/>
    </location>
</feature>
<dbReference type="InParanoid" id="A0A4R5CIR8"/>
<dbReference type="EMBL" id="SMKZ01000070">
    <property type="protein sequence ID" value="TDD98213.1"/>
    <property type="molecule type" value="Genomic_DNA"/>
</dbReference>